<evidence type="ECO:0000313" key="4">
    <source>
        <dbReference type="Proteomes" id="UP000254060"/>
    </source>
</evidence>
<keyword evidence="2" id="KW-1133">Transmembrane helix</keyword>
<accession>A0A377FV87</accession>
<sequence>MRHRNQADSLRDKVVDTLPSRSERQEYERKEKLNDNWLKRPVAMMLTLSMFAIILAFLYIGRHAIFL</sequence>
<dbReference type="AlphaFoldDB" id="A0A377FV87"/>
<dbReference type="STRING" id="1397694.GCA_000702585_02272"/>
<evidence type="ECO:0000256" key="2">
    <source>
        <dbReference type="SAM" id="Phobius"/>
    </source>
</evidence>
<evidence type="ECO:0000256" key="1">
    <source>
        <dbReference type="SAM" id="MobiDB-lite"/>
    </source>
</evidence>
<dbReference type="RefSeq" id="WP_024370161.1">
    <property type="nucleotide sequence ID" value="NZ_UGGP01000001.1"/>
</dbReference>
<dbReference type="EMBL" id="UGGP01000001">
    <property type="protein sequence ID" value="STO08406.1"/>
    <property type="molecule type" value="Genomic_DNA"/>
</dbReference>
<dbReference type="OrthoDB" id="2353874at2"/>
<feature type="region of interest" description="Disordered" evidence="1">
    <location>
        <begin position="1"/>
        <end position="27"/>
    </location>
</feature>
<reference evidence="3 4" key="1">
    <citation type="submission" date="2018-06" db="EMBL/GenBank/DDBJ databases">
        <authorList>
            <consortium name="Pathogen Informatics"/>
            <person name="Doyle S."/>
        </authorList>
    </citation>
    <scope>NUCLEOTIDE SEQUENCE [LARGE SCALE GENOMIC DNA]</scope>
    <source>
        <strain evidence="3 4">NCTC13163</strain>
    </source>
</reference>
<protein>
    <submittedName>
        <fullName evidence="3">Uncharacterized protein</fullName>
    </submittedName>
</protein>
<feature type="transmembrane region" description="Helical" evidence="2">
    <location>
        <begin position="42"/>
        <end position="61"/>
    </location>
</feature>
<name>A0A377FV87_9BACL</name>
<organism evidence="3 4">
    <name type="scientific">Exiguobacterium aurantiacum</name>
    <dbReference type="NCBI Taxonomy" id="33987"/>
    <lineage>
        <taxon>Bacteria</taxon>
        <taxon>Bacillati</taxon>
        <taxon>Bacillota</taxon>
        <taxon>Bacilli</taxon>
        <taxon>Bacillales</taxon>
        <taxon>Bacillales Family XII. Incertae Sedis</taxon>
        <taxon>Exiguobacterium</taxon>
    </lineage>
</organism>
<gene>
    <name evidence="3" type="ORF">NCTC13163_01776</name>
</gene>
<proteinExistence type="predicted"/>
<evidence type="ECO:0000313" key="3">
    <source>
        <dbReference type="EMBL" id="STO08406.1"/>
    </source>
</evidence>
<keyword evidence="2" id="KW-0812">Transmembrane</keyword>
<keyword evidence="2" id="KW-0472">Membrane</keyword>
<dbReference type="Proteomes" id="UP000254060">
    <property type="component" value="Unassembled WGS sequence"/>
</dbReference>